<evidence type="ECO:0000256" key="5">
    <source>
        <dbReference type="ARBA" id="ARBA00012043"/>
    </source>
</evidence>
<dbReference type="SUPFAM" id="SSF53686">
    <property type="entry name" value="Tryptophan synthase beta subunit-like PLP-dependent enzymes"/>
    <property type="match status" value="1"/>
</dbReference>
<evidence type="ECO:0000313" key="13">
    <source>
        <dbReference type="EMBL" id="GAA3542957.1"/>
    </source>
</evidence>
<organism evidence="13 14">
    <name type="scientific">Amycolatopsis ultiminotia</name>
    <dbReference type="NCBI Taxonomy" id="543629"/>
    <lineage>
        <taxon>Bacteria</taxon>
        <taxon>Bacillati</taxon>
        <taxon>Actinomycetota</taxon>
        <taxon>Actinomycetes</taxon>
        <taxon>Pseudonocardiales</taxon>
        <taxon>Pseudonocardiaceae</taxon>
        <taxon>Amycolatopsis</taxon>
    </lineage>
</organism>
<dbReference type="InterPro" id="IPR001926">
    <property type="entry name" value="TrpB-like_PALP"/>
</dbReference>
<reference evidence="14" key="1">
    <citation type="journal article" date="2019" name="Int. J. Syst. Evol. Microbiol.">
        <title>The Global Catalogue of Microorganisms (GCM) 10K type strain sequencing project: providing services to taxonomists for standard genome sequencing and annotation.</title>
        <authorList>
            <consortium name="The Broad Institute Genomics Platform"/>
            <consortium name="The Broad Institute Genome Sequencing Center for Infectious Disease"/>
            <person name="Wu L."/>
            <person name="Ma J."/>
        </authorList>
    </citation>
    <scope>NUCLEOTIDE SEQUENCE [LARGE SCALE GENOMIC DNA]</scope>
    <source>
        <strain evidence="14">JCM 16898</strain>
    </source>
</reference>
<keyword evidence="10" id="KW-0456">Lyase</keyword>
<dbReference type="Pfam" id="PF00291">
    <property type="entry name" value="PALP"/>
    <property type="match status" value="1"/>
</dbReference>
<name>A0ABP6W2Y7_9PSEU</name>
<evidence type="ECO:0000256" key="2">
    <source>
        <dbReference type="ARBA" id="ARBA00004733"/>
    </source>
</evidence>
<keyword evidence="7" id="KW-0822">Tryptophan biosynthesis</keyword>
<dbReference type="RefSeq" id="WP_344859603.1">
    <property type="nucleotide sequence ID" value="NZ_BAAAZN010000005.1"/>
</dbReference>
<dbReference type="Proteomes" id="UP001500689">
    <property type="component" value="Unassembled WGS sequence"/>
</dbReference>
<evidence type="ECO:0000256" key="7">
    <source>
        <dbReference type="ARBA" id="ARBA00022822"/>
    </source>
</evidence>
<evidence type="ECO:0000256" key="3">
    <source>
        <dbReference type="ARBA" id="ARBA00009982"/>
    </source>
</evidence>
<comment type="subunit">
    <text evidence="4">Tetramer of two alpha and two beta chains.</text>
</comment>
<feature type="domain" description="Tryptophan synthase beta chain-like PALP" evidence="12">
    <location>
        <begin position="9"/>
        <end position="161"/>
    </location>
</feature>
<comment type="similarity">
    <text evidence="3">Belongs to the TrpB family.</text>
</comment>
<evidence type="ECO:0000256" key="6">
    <source>
        <dbReference type="ARBA" id="ARBA00022605"/>
    </source>
</evidence>
<keyword evidence="6" id="KW-0028">Amino-acid biosynthesis</keyword>
<comment type="catalytic activity">
    <reaction evidence="11">
        <text>(1S,2R)-1-C-(indol-3-yl)glycerol 3-phosphate + L-serine = D-glyceraldehyde 3-phosphate + L-tryptophan + H2O</text>
        <dbReference type="Rhea" id="RHEA:10532"/>
        <dbReference type="ChEBI" id="CHEBI:15377"/>
        <dbReference type="ChEBI" id="CHEBI:33384"/>
        <dbReference type="ChEBI" id="CHEBI:57912"/>
        <dbReference type="ChEBI" id="CHEBI:58866"/>
        <dbReference type="ChEBI" id="CHEBI:59776"/>
        <dbReference type="EC" id="4.2.1.20"/>
    </reaction>
</comment>
<evidence type="ECO:0000256" key="4">
    <source>
        <dbReference type="ARBA" id="ARBA00011270"/>
    </source>
</evidence>
<evidence type="ECO:0000259" key="12">
    <source>
        <dbReference type="Pfam" id="PF00291"/>
    </source>
</evidence>
<comment type="cofactor">
    <cofactor evidence="1">
        <name>pyridoxal 5'-phosphate</name>
        <dbReference type="ChEBI" id="CHEBI:597326"/>
    </cofactor>
</comment>
<dbReference type="EMBL" id="BAAAZN010000005">
    <property type="protein sequence ID" value="GAA3542957.1"/>
    <property type="molecule type" value="Genomic_DNA"/>
</dbReference>
<keyword evidence="9" id="KW-0057">Aromatic amino acid biosynthesis</keyword>
<dbReference type="PANTHER" id="PTHR48077">
    <property type="entry name" value="TRYPTOPHAN SYNTHASE-RELATED"/>
    <property type="match status" value="1"/>
</dbReference>
<dbReference type="PANTHER" id="PTHR48077:SF6">
    <property type="entry name" value="TRYPTOPHAN SYNTHASE"/>
    <property type="match status" value="1"/>
</dbReference>
<accession>A0ABP6W2Y7</accession>
<protein>
    <recommendedName>
        <fullName evidence="5">tryptophan synthase</fullName>
        <ecNumber evidence="5">4.2.1.20</ecNumber>
    </recommendedName>
</protein>
<keyword evidence="14" id="KW-1185">Reference proteome</keyword>
<keyword evidence="8" id="KW-0663">Pyridoxal phosphate</keyword>
<evidence type="ECO:0000256" key="11">
    <source>
        <dbReference type="ARBA" id="ARBA00049047"/>
    </source>
</evidence>
<dbReference type="EC" id="4.2.1.20" evidence="5"/>
<proteinExistence type="inferred from homology"/>
<gene>
    <name evidence="13" type="ORF">GCM10022222_28310</name>
</gene>
<evidence type="ECO:0000256" key="1">
    <source>
        <dbReference type="ARBA" id="ARBA00001933"/>
    </source>
</evidence>
<evidence type="ECO:0000313" key="14">
    <source>
        <dbReference type="Proteomes" id="UP001500689"/>
    </source>
</evidence>
<evidence type="ECO:0000256" key="8">
    <source>
        <dbReference type="ARBA" id="ARBA00022898"/>
    </source>
</evidence>
<comment type="pathway">
    <text evidence="2">Amino-acid biosynthesis; L-tryptophan biosynthesis; L-tryptophan from chorismate: step 5/5.</text>
</comment>
<sequence length="164" mass="17439">MAQAYFYAEAGVRTVITRAAAGQWGTAIAAAAARFGPDCMVPGSYDRKPGRRIAMELLGADVRRGTETAPGRSTALSDVIEHAGRTKTAWWIFGGSEPFAILHSTVIGQETRAQLRMLGEDRKPLLIGYLGSGKDVEGLGLLYLAEGGSVRLLAAESTFCPIPL</sequence>
<evidence type="ECO:0000256" key="9">
    <source>
        <dbReference type="ARBA" id="ARBA00023141"/>
    </source>
</evidence>
<evidence type="ECO:0000256" key="10">
    <source>
        <dbReference type="ARBA" id="ARBA00023239"/>
    </source>
</evidence>
<comment type="caution">
    <text evidence="13">The sequence shown here is derived from an EMBL/GenBank/DDBJ whole genome shotgun (WGS) entry which is preliminary data.</text>
</comment>
<dbReference type="Gene3D" id="3.40.50.1100">
    <property type="match status" value="2"/>
</dbReference>
<dbReference type="InterPro" id="IPR023026">
    <property type="entry name" value="Trp_synth_beta/beta-like"/>
</dbReference>
<dbReference type="InterPro" id="IPR036052">
    <property type="entry name" value="TrpB-like_PALP_sf"/>
</dbReference>